<dbReference type="EMBL" id="GL765009">
    <property type="protein sequence ID" value="EFZ16998.1"/>
    <property type="molecule type" value="Genomic_DNA"/>
</dbReference>
<reference evidence="1" key="1">
    <citation type="journal article" date="2011" name="Proc. Natl. Acad. Sci. U.S.A.">
        <title>The genome of the fire ant Solenopsis invicta.</title>
        <authorList>
            <person name="Wurm Y."/>
            <person name="Wang J."/>
            <person name="Riba-Grognuz O."/>
            <person name="Corona M."/>
            <person name="Nygaard S."/>
            <person name="Hunt B.G."/>
            <person name="Ingram K.K."/>
            <person name="Falquet L."/>
            <person name="Nipitwattanaphon M."/>
            <person name="Gotzek D."/>
            <person name="Dijkstra M.B."/>
            <person name="Oettler J."/>
            <person name="Comtesse F."/>
            <person name="Shih C.J."/>
            <person name="Wu W.J."/>
            <person name="Yang C.C."/>
            <person name="Thomas J."/>
            <person name="Beaudoing E."/>
            <person name="Pradervand S."/>
            <person name="Flegel V."/>
            <person name="Cook E.D."/>
            <person name="Fabbretti R."/>
            <person name="Stockinger H."/>
            <person name="Long L."/>
            <person name="Farmerie W.G."/>
            <person name="Oakey J."/>
            <person name="Boomsma J.J."/>
            <person name="Pamilo P."/>
            <person name="Yi S.V."/>
            <person name="Heinze J."/>
            <person name="Goodisman M.A."/>
            <person name="Farinelli L."/>
            <person name="Harshman K."/>
            <person name="Hulo N."/>
            <person name="Cerutti L."/>
            <person name="Xenarios I."/>
            <person name="Shoemaker D."/>
            <person name="Keller L."/>
        </authorList>
    </citation>
    <scope>NUCLEOTIDE SEQUENCE [LARGE SCALE GENOMIC DNA]</scope>
</reference>
<proteinExistence type="predicted"/>
<protein>
    <submittedName>
        <fullName evidence="1">Uncharacterized protein</fullName>
    </submittedName>
</protein>
<evidence type="ECO:0000313" key="1">
    <source>
        <dbReference type="EMBL" id="EFZ16998.1"/>
    </source>
</evidence>
<gene>
    <name evidence="1" type="ORF">SINV_08174</name>
</gene>
<sequence>MSVPMFVDLQGFPLGRLNGFVSPAMGLIDEIQKILRLLADCYASWTKMRHRRILGTENSDNKEIVYVKGHEKREWLRELLLDSRRETYIESLNVDYEDVDNLNNLDDANTFQCEQHCTINCE</sequence>
<accession>E9IR06</accession>
<dbReference type="HOGENOM" id="CLU_165000_0_0_1"/>
<feature type="non-terminal residue" evidence="1">
    <location>
        <position position="122"/>
    </location>
</feature>
<dbReference type="AlphaFoldDB" id="E9IR06"/>
<name>E9IR06_SOLIN</name>
<organism>
    <name type="scientific">Solenopsis invicta</name>
    <name type="common">Red imported fire ant</name>
    <name type="synonym">Solenopsis wagneri</name>
    <dbReference type="NCBI Taxonomy" id="13686"/>
    <lineage>
        <taxon>Eukaryota</taxon>
        <taxon>Metazoa</taxon>
        <taxon>Ecdysozoa</taxon>
        <taxon>Arthropoda</taxon>
        <taxon>Hexapoda</taxon>
        <taxon>Insecta</taxon>
        <taxon>Pterygota</taxon>
        <taxon>Neoptera</taxon>
        <taxon>Endopterygota</taxon>
        <taxon>Hymenoptera</taxon>
        <taxon>Apocrita</taxon>
        <taxon>Aculeata</taxon>
        <taxon>Formicoidea</taxon>
        <taxon>Formicidae</taxon>
        <taxon>Myrmicinae</taxon>
        <taxon>Solenopsis</taxon>
    </lineage>
</organism>